<dbReference type="AlphaFoldDB" id="A0A0D8FRL5"/>
<organism evidence="2 4">
    <name type="scientific">Ferrimicrobium acidiphilum DSM 19497</name>
    <dbReference type="NCBI Taxonomy" id="1121877"/>
    <lineage>
        <taxon>Bacteria</taxon>
        <taxon>Bacillati</taxon>
        <taxon>Actinomycetota</taxon>
        <taxon>Acidimicrobiia</taxon>
        <taxon>Acidimicrobiales</taxon>
        <taxon>Acidimicrobiaceae</taxon>
        <taxon>Ferrimicrobium</taxon>
    </lineage>
</organism>
<evidence type="ECO:0000313" key="2">
    <source>
        <dbReference type="EMBL" id="KJE75761.1"/>
    </source>
</evidence>
<reference evidence="2 4" key="1">
    <citation type="submission" date="2015-01" db="EMBL/GenBank/DDBJ databases">
        <title>Draft genome of the acidophilic iron oxidizer Ferrimicrobium acidiphilum strain T23.</title>
        <authorList>
            <person name="Poehlein A."/>
            <person name="Eisen S."/>
            <person name="Schloemann M."/>
            <person name="Johnson B.D."/>
            <person name="Daniel R."/>
            <person name="Muehling M."/>
        </authorList>
    </citation>
    <scope>NUCLEOTIDE SEQUENCE [LARGE SCALE GENOMIC DNA]</scope>
    <source>
        <strain evidence="2 4">T23</strain>
    </source>
</reference>
<dbReference type="Proteomes" id="UP000032336">
    <property type="component" value="Unassembled WGS sequence"/>
</dbReference>
<evidence type="ECO:0000313" key="4">
    <source>
        <dbReference type="Proteomes" id="UP000032336"/>
    </source>
</evidence>
<evidence type="ECO:0000313" key="3">
    <source>
        <dbReference type="EMBL" id="KJE76004.1"/>
    </source>
</evidence>
<protein>
    <submittedName>
        <fullName evidence="2">Uncharacterized protein</fullName>
    </submittedName>
</protein>
<evidence type="ECO:0000313" key="1">
    <source>
        <dbReference type="EMBL" id="KJE75247.1"/>
    </source>
</evidence>
<gene>
    <name evidence="3" type="ORF">FEAC_23010</name>
    <name evidence="2" type="ORF">FEAC_24640</name>
    <name evidence="1" type="ORF">FEAC_30240</name>
</gene>
<accession>A0A0D8FRL5</accession>
<name>A0A0D8FRL5_9ACTN</name>
<comment type="caution">
    <text evidence="2">The sequence shown here is derived from an EMBL/GenBank/DDBJ whole genome shotgun (WGS) entry which is preliminary data.</text>
</comment>
<keyword evidence="4" id="KW-1185">Reference proteome</keyword>
<dbReference type="EMBL" id="JXUW01000054">
    <property type="protein sequence ID" value="KJE75247.1"/>
    <property type="molecule type" value="Genomic_DNA"/>
</dbReference>
<sequence>MVKLRRDNDELIVVIGQSRDGAQCLASRPNDFLN</sequence>
<dbReference type="EMBL" id="JXUW01000024">
    <property type="protein sequence ID" value="KJE76004.1"/>
    <property type="molecule type" value="Genomic_DNA"/>
</dbReference>
<proteinExistence type="predicted"/>
<dbReference type="EMBL" id="JXUW01000029">
    <property type="protein sequence ID" value="KJE75761.1"/>
    <property type="molecule type" value="Genomic_DNA"/>
</dbReference>